<evidence type="ECO:0000313" key="4">
    <source>
        <dbReference type="Proteomes" id="UP001356308"/>
    </source>
</evidence>
<feature type="domain" description="Virulence-associated protein E-like" evidence="1">
    <location>
        <begin position="348"/>
        <end position="561"/>
    </location>
</feature>
<name>A0ABU7IPV2_9FLAO</name>
<comment type="caution">
    <text evidence="3">The sequence shown here is derived from an EMBL/GenBank/DDBJ whole genome shotgun (WGS) entry which is preliminary data.</text>
</comment>
<evidence type="ECO:0000313" key="3">
    <source>
        <dbReference type="EMBL" id="MEE1974925.1"/>
    </source>
</evidence>
<feature type="domain" description="BT4734-like N-terminal" evidence="2">
    <location>
        <begin position="55"/>
        <end position="174"/>
    </location>
</feature>
<dbReference type="RefSeq" id="WP_272649753.1">
    <property type="nucleotide sequence ID" value="NZ_JAZDDG010000001.1"/>
</dbReference>
<dbReference type="Pfam" id="PF08800">
    <property type="entry name" value="BT4734-like_N"/>
    <property type="match status" value="1"/>
</dbReference>
<dbReference type="InterPro" id="IPR007936">
    <property type="entry name" value="VapE-like_dom"/>
</dbReference>
<evidence type="ECO:0000259" key="1">
    <source>
        <dbReference type="Pfam" id="PF05272"/>
    </source>
</evidence>
<dbReference type="SUPFAM" id="SSF52540">
    <property type="entry name" value="P-loop containing nucleoside triphosphate hydrolases"/>
    <property type="match status" value="1"/>
</dbReference>
<protein>
    <submittedName>
        <fullName evidence="3">VapE domain-containing protein</fullName>
    </submittedName>
</protein>
<dbReference type="PANTHER" id="PTHR34985">
    <property type="entry name" value="SLR0554 PROTEIN"/>
    <property type="match status" value="1"/>
</dbReference>
<dbReference type="PANTHER" id="PTHR34985:SF1">
    <property type="entry name" value="SLR0554 PROTEIN"/>
    <property type="match status" value="1"/>
</dbReference>
<evidence type="ECO:0000259" key="2">
    <source>
        <dbReference type="Pfam" id="PF08800"/>
    </source>
</evidence>
<organism evidence="3 4">
    <name type="scientific">Maribacter cobaltidurans</name>
    <dbReference type="NCBI Taxonomy" id="1178778"/>
    <lineage>
        <taxon>Bacteria</taxon>
        <taxon>Pseudomonadati</taxon>
        <taxon>Bacteroidota</taxon>
        <taxon>Flavobacteriia</taxon>
        <taxon>Flavobacteriales</taxon>
        <taxon>Flavobacteriaceae</taxon>
        <taxon>Maribacter</taxon>
    </lineage>
</organism>
<dbReference type="Pfam" id="PF05272">
    <property type="entry name" value="VapE-like_dom"/>
    <property type="match status" value="1"/>
</dbReference>
<reference evidence="3 4" key="1">
    <citation type="submission" date="2024-01" db="EMBL/GenBank/DDBJ databases">
        <title>Maribacter spp. originated from different algae showed divergent polysaccharides utilization ability.</title>
        <authorList>
            <person name="Wang H."/>
            <person name="Wu Y."/>
        </authorList>
    </citation>
    <scope>NUCLEOTIDE SEQUENCE [LARGE SCALE GENOMIC DNA]</scope>
    <source>
        <strain evidence="3 4">PR1</strain>
    </source>
</reference>
<dbReference type="InterPro" id="IPR027417">
    <property type="entry name" value="P-loop_NTPase"/>
</dbReference>
<dbReference type="Proteomes" id="UP001356308">
    <property type="component" value="Unassembled WGS sequence"/>
</dbReference>
<dbReference type="EMBL" id="JAZDDG010000001">
    <property type="protein sequence ID" value="MEE1974925.1"/>
    <property type="molecule type" value="Genomic_DNA"/>
</dbReference>
<gene>
    <name evidence="3" type="ORF">V1I91_02515</name>
</gene>
<proteinExistence type="predicted"/>
<accession>A0ABU7IPV2</accession>
<dbReference type="InterPro" id="IPR014907">
    <property type="entry name" value="BT4734-like_N"/>
</dbReference>
<sequence>MQAKRTISYFEGFSKPKCEMDLSDILSGIKKGDFQKEILLEIRDRKKRDEDYSQLKRGLTGFTPCGTFKVSRKEGNLKEYSGLIVLDLDNLGIRKLPKIKQQAIHDPHTLAVFVSPSGAGLKILVQVDSDKDLHAVAFKQVAEYYESLLNLEVDKSGKDVSRLCFISYDPELFYNPNSKAFQIVDLIEEQFSKALVLTSKSNQFIEGQRNNFVYSLACNCNRLGIPIKAATKFIMGKYAYDRDEVLSTINSAYSRVLPPLKDSFKEADPIETYLSRKYDFRFNLVKGSVEYKEKGETCYSGLTDRTVNSFVRELKIEGLKIHKNKLVDLLESDFSPEFHPMVEYLTELPVWDGETDYIADLAKRVSTDDNEFFVDAFKRWFVAMVACAIYPDIVNQSALIFSGGQGIGKSTFIRNLLPKQLRHYQYSGMIEPKSKDSLIYLAECFIIDLDELSNLTRKSNNEMKEMITKGKVKVRRPYGKMSEDLPRSASFIGSVNEDQFLTDTTGNRRYLCFRVDKIDYTSPVNHQGVFSQAYKLLKSGFKYYFDQDDNKKLTARNEKFRQKSLLEDLIDNYKPADKINDADLYMNAGEFLNHLSDEFKVQIDDRNNVKLGILLSQRGYKKRKRGGRYVYAIDIKSNLDNDEQAVLKLSA</sequence>
<keyword evidence="4" id="KW-1185">Reference proteome</keyword>